<keyword evidence="2" id="KW-1133">Transmembrane helix</keyword>
<evidence type="ECO:0000256" key="1">
    <source>
        <dbReference type="SAM" id="MobiDB-lite"/>
    </source>
</evidence>
<evidence type="ECO:0000256" key="2">
    <source>
        <dbReference type="SAM" id="Phobius"/>
    </source>
</evidence>
<evidence type="ECO:0000313" key="4">
    <source>
        <dbReference type="Proteomes" id="UP001517376"/>
    </source>
</evidence>
<protein>
    <submittedName>
        <fullName evidence="3">Uncharacterized protein</fullName>
    </submittedName>
</protein>
<sequence length="75" mass="8030">MTDMRGGAPHSIQLAIHEHGALRVLLAAARALIGAVVAPVLPDATDRLSDHLRRDIGLPPRGSPLPEAPMMPVRW</sequence>
<name>A0ABW9Y9T0_9RHOB</name>
<feature type="transmembrane region" description="Helical" evidence="2">
    <location>
        <begin position="21"/>
        <end position="41"/>
    </location>
</feature>
<dbReference type="EMBL" id="JAAATW010000003">
    <property type="protein sequence ID" value="NBE08557.1"/>
    <property type="molecule type" value="Genomic_DNA"/>
</dbReference>
<gene>
    <name evidence="3" type="ORF">GU920_13525</name>
</gene>
<proteinExistence type="predicted"/>
<evidence type="ECO:0000313" key="3">
    <source>
        <dbReference type="EMBL" id="NBE08557.1"/>
    </source>
</evidence>
<reference evidence="4" key="1">
    <citation type="submission" date="2020-01" db="EMBL/GenBank/DDBJ databases">
        <title>Sphingomonas sp. strain CSW-10.</title>
        <authorList>
            <person name="Chen W.-M."/>
        </authorList>
    </citation>
    <scope>NUCLEOTIDE SEQUENCE [LARGE SCALE GENOMIC DNA]</scope>
    <source>
        <strain evidence="4">CCP-1</strain>
    </source>
</reference>
<accession>A0ABW9Y9T0</accession>
<feature type="region of interest" description="Disordered" evidence="1">
    <location>
        <begin position="53"/>
        <end position="75"/>
    </location>
</feature>
<comment type="caution">
    <text evidence="3">The sequence shown here is derived from an EMBL/GenBank/DDBJ whole genome shotgun (WGS) entry which is preliminary data.</text>
</comment>
<organism evidence="3 4">
    <name type="scientific">Paragemmobacter ruber</name>
    <dbReference type="NCBI Taxonomy" id="1985673"/>
    <lineage>
        <taxon>Bacteria</taxon>
        <taxon>Pseudomonadati</taxon>
        <taxon>Pseudomonadota</taxon>
        <taxon>Alphaproteobacteria</taxon>
        <taxon>Rhodobacterales</taxon>
        <taxon>Paracoccaceae</taxon>
        <taxon>Paragemmobacter</taxon>
    </lineage>
</organism>
<keyword evidence="2" id="KW-0812">Transmembrane</keyword>
<keyword evidence="4" id="KW-1185">Reference proteome</keyword>
<keyword evidence="2" id="KW-0472">Membrane</keyword>
<dbReference type="Proteomes" id="UP001517376">
    <property type="component" value="Unassembled WGS sequence"/>
</dbReference>